<dbReference type="InterPro" id="IPR036157">
    <property type="entry name" value="dUTPase-like_sf"/>
</dbReference>
<dbReference type="Proteomes" id="UP000557268">
    <property type="component" value="Unassembled WGS sequence"/>
</dbReference>
<dbReference type="PROSITE" id="PS50175">
    <property type="entry name" value="ASP_PROT_RETROV"/>
    <property type="match status" value="1"/>
</dbReference>
<keyword evidence="3" id="KW-0378">Hydrolase</keyword>
<feature type="non-terminal residue" evidence="6">
    <location>
        <position position="263"/>
    </location>
</feature>
<dbReference type="PANTHER" id="PTHR19422:SF123">
    <property type="entry name" value="RT1 CLASS I, LOCUS CE15"/>
    <property type="match status" value="1"/>
</dbReference>
<feature type="non-terminal residue" evidence="6">
    <location>
        <position position="1"/>
    </location>
</feature>
<reference evidence="6 7" key="1">
    <citation type="submission" date="2019-09" db="EMBL/GenBank/DDBJ databases">
        <title>Bird 10,000 Genomes (B10K) Project - Family phase.</title>
        <authorList>
            <person name="Zhang G."/>
        </authorList>
    </citation>
    <scope>NUCLEOTIDE SEQUENCE [LARGE SCALE GENOMIC DNA]</scope>
    <source>
        <strain evidence="6">B10K-DU-001-70</strain>
        <tissue evidence="6">Muscle</tissue>
    </source>
</reference>
<feature type="domain" description="Peptidase A2" evidence="5">
    <location>
        <begin position="179"/>
        <end position="255"/>
    </location>
</feature>
<dbReference type="EMBL" id="VYXD01015426">
    <property type="protein sequence ID" value="NWU44956.1"/>
    <property type="molecule type" value="Genomic_DNA"/>
</dbReference>
<dbReference type="InterPro" id="IPR001995">
    <property type="entry name" value="Peptidase_A2_cat"/>
</dbReference>
<protein>
    <submittedName>
        <fullName evidence="6">POK9 protein</fullName>
    </submittedName>
</protein>
<dbReference type="InterPro" id="IPR051592">
    <property type="entry name" value="HERV-K_Pro_peptidase_A2"/>
</dbReference>
<dbReference type="InterPro" id="IPR033704">
    <property type="entry name" value="dUTPase_trimeric"/>
</dbReference>
<dbReference type="PANTHER" id="PTHR19422">
    <property type="entry name" value="GAG RETROVIRAL POLYPROTEIN"/>
    <property type="match status" value="1"/>
</dbReference>
<dbReference type="Pfam" id="PF00692">
    <property type="entry name" value="dUTPase"/>
    <property type="match status" value="1"/>
</dbReference>
<keyword evidence="2" id="KW-0064">Aspartyl protease</keyword>
<dbReference type="SUPFAM" id="SSF50630">
    <property type="entry name" value="Acid proteases"/>
    <property type="match status" value="1"/>
</dbReference>
<accession>A0A7K5WXW3</accession>
<feature type="region of interest" description="Disordered" evidence="4">
    <location>
        <begin position="1"/>
        <end position="35"/>
    </location>
</feature>
<name>A0A7K5WXW3_9SYLV</name>
<gene>
    <name evidence="6" type="primary">Ervk9_3</name>
    <name evidence="6" type="ORF">HYLPRA_R04337</name>
</gene>
<feature type="compositionally biased region" description="Polar residues" evidence="4">
    <location>
        <begin position="20"/>
        <end position="35"/>
    </location>
</feature>
<proteinExistence type="predicted"/>
<dbReference type="GO" id="GO:0004190">
    <property type="term" value="F:aspartic-type endopeptidase activity"/>
    <property type="evidence" value="ECO:0007669"/>
    <property type="project" value="UniProtKB-KW"/>
</dbReference>
<dbReference type="InterPro" id="IPR029054">
    <property type="entry name" value="dUTPase-like"/>
</dbReference>
<sequence length="263" mass="27955">ESGKRQSQREGMPPRDTSSDRQNISTTPLQPATTGSLGLDLAATVSMDLITPQPYKIPTSIKGPIVVNNTAMGALLLGRSSASMLGLIVLPGVIDADYTGEIYVMVHALVPPLRIEKGQRIAQLVPLPQFTKSMPPIAMDNRGEQGFGSSGELALLTLDLNTRPKKTVVITCKGVTHTLEGLLDTGADSSIVGPQYWPPDWPVLPSMVTVTGVGGLTLAKKSPQVTICLDGRTVFTTLSIVPLPERVQCLIGHDILSQIGMIL</sequence>
<keyword evidence="1" id="KW-0645">Protease</keyword>
<dbReference type="InterPro" id="IPR018061">
    <property type="entry name" value="Retropepsins"/>
</dbReference>
<evidence type="ECO:0000256" key="2">
    <source>
        <dbReference type="ARBA" id="ARBA00022750"/>
    </source>
</evidence>
<dbReference type="Gene3D" id="2.40.70.10">
    <property type="entry name" value="Acid Proteases"/>
    <property type="match status" value="1"/>
</dbReference>
<comment type="caution">
    <text evidence="6">The sequence shown here is derived from an EMBL/GenBank/DDBJ whole genome shotgun (WGS) entry which is preliminary data.</text>
</comment>
<keyword evidence="7" id="KW-1185">Reference proteome</keyword>
<evidence type="ECO:0000259" key="5">
    <source>
        <dbReference type="PROSITE" id="PS50175"/>
    </source>
</evidence>
<dbReference type="InterPro" id="IPR021109">
    <property type="entry name" value="Peptidase_aspartic_dom_sf"/>
</dbReference>
<evidence type="ECO:0000313" key="6">
    <source>
        <dbReference type="EMBL" id="NWU44956.1"/>
    </source>
</evidence>
<evidence type="ECO:0000256" key="4">
    <source>
        <dbReference type="SAM" id="MobiDB-lite"/>
    </source>
</evidence>
<dbReference type="SUPFAM" id="SSF51283">
    <property type="entry name" value="dUTPase-like"/>
    <property type="match status" value="1"/>
</dbReference>
<dbReference type="AlphaFoldDB" id="A0A7K5WXW3"/>
<dbReference type="InterPro" id="IPR001969">
    <property type="entry name" value="Aspartic_peptidase_AS"/>
</dbReference>
<evidence type="ECO:0000256" key="1">
    <source>
        <dbReference type="ARBA" id="ARBA00022670"/>
    </source>
</evidence>
<dbReference type="CDD" id="cd07557">
    <property type="entry name" value="trimeric_dUTPase"/>
    <property type="match status" value="1"/>
</dbReference>
<dbReference type="PROSITE" id="PS00141">
    <property type="entry name" value="ASP_PROTEASE"/>
    <property type="match status" value="1"/>
</dbReference>
<evidence type="ECO:0000256" key="3">
    <source>
        <dbReference type="ARBA" id="ARBA00022801"/>
    </source>
</evidence>
<organism evidence="6 7">
    <name type="scientific">Hylia prasina</name>
    <name type="common">green hylia</name>
    <dbReference type="NCBI Taxonomy" id="208073"/>
    <lineage>
        <taxon>Eukaryota</taxon>
        <taxon>Metazoa</taxon>
        <taxon>Chordata</taxon>
        <taxon>Craniata</taxon>
        <taxon>Vertebrata</taxon>
        <taxon>Euteleostomi</taxon>
        <taxon>Archelosauria</taxon>
        <taxon>Archosauria</taxon>
        <taxon>Dinosauria</taxon>
        <taxon>Saurischia</taxon>
        <taxon>Theropoda</taxon>
        <taxon>Coelurosauria</taxon>
        <taxon>Aves</taxon>
        <taxon>Neognathae</taxon>
        <taxon>Neoaves</taxon>
        <taxon>Telluraves</taxon>
        <taxon>Australaves</taxon>
        <taxon>Passeriformes</taxon>
        <taxon>Sylvioidea</taxon>
        <taxon>Sylviidae</taxon>
        <taxon>Acrocephalinae</taxon>
        <taxon>Hylia</taxon>
    </lineage>
</organism>
<dbReference type="GO" id="GO:0006508">
    <property type="term" value="P:proteolysis"/>
    <property type="evidence" value="ECO:0007669"/>
    <property type="project" value="UniProtKB-KW"/>
</dbReference>
<dbReference type="Pfam" id="PF00077">
    <property type="entry name" value="RVP"/>
    <property type="match status" value="1"/>
</dbReference>
<evidence type="ECO:0000313" key="7">
    <source>
        <dbReference type="Proteomes" id="UP000557268"/>
    </source>
</evidence>
<dbReference type="Gene3D" id="2.70.40.10">
    <property type="match status" value="1"/>
</dbReference>